<proteinExistence type="predicted"/>
<reference evidence="3" key="1">
    <citation type="journal article" date="2020" name="mSystems">
        <title>Genome- and Community-Level Interaction Insights into Carbon Utilization and Element Cycling Functions of Hydrothermarchaeota in Hydrothermal Sediment.</title>
        <authorList>
            <person name="Zhou Z."/>
            <person name="Liu Y."/>
            <person name="Xu W."/>
            <person name="Pan J."/>
            <person name="Luo Z.H."/>
            <person name="Li M."/>
        </authorList>
    </citation>
    <scope>NUCLEOTIDE SEQUENCE [LARGE SCALE GENOMIC DNA]</scope>
    <source>
        <strain evidence="3">SpSt-192</strain>
    </source>
</reference>
<accession>A0A7C2WAQ0</accession>
<feature type="binding site" evidence="2">
    <location>
        <position position="8"/>
    </location>
    <ligand>
        <name>Zn(2+)</name>
        <dbReference type="ChEBI" id="CHEBI:29105"/>
        <label>1</label>
    </ligand>
</feature>
<feature type="binding site" evidence="2">
    <location>
        <position position="69"/>
    </location>
    <ligand>
        <name>Zn(2+)</name>
        <dbReference type="ChEBI" id="CHEBI:29105"/>
        <label>2</label>
    </ligand>
</feature>
<feature type="binding site" evidence="2">
    <location>
        <position position="113"/>
    </location>
    <ligand>
        <name>Zn(2+)</name>
        <dbReference type="ChEBI" id="CHEBI:29105"/>
        <label>2</label>
    </ligand>
</feature>
<sequence length="283" mass="30169">MKVLISADMEGTAGVVAWEQVIPPELAVRSRPAPSEYEWARRLMLAEVNAAIRGARSAGATEIIVNEAHDGMRNLRPDELDPDAWLISGSRKPLAMMAGLDETVDAVIFTGYHARAGTPNGVLAHTWTGWVRDVRFGDVSVGEYGLNAAVAGHFGVPVVMVAGDEQAVRQTQELLGEAVVGVVVKYGLGMTAARHLHPARACAAIEEGARLAVSRAKEIPPYQPAYPLPVTVTLDNAEAADLACGVPGVERAGETSVRYLAENGLELYRRWQAVIQAASGATR</sequence>
<feature type="binding site" evidence="2">
    <location>
        <position position="10"/>
    </location>
    <ligand>
        <name>Zn(2+)</name>
        <dbReference type="ChEBI" id="CHEBI:29105"/>
        <label>1</label>
    </ligand>
</feature>
<organism evidence="3">
    <name type="scientific">Thermorudis sp</name>
    <dbReference type="NCBI Taxonomy" id="1969470"/>
    <lineage>
        <taxon>Bacteria</taxon>
        <taxon>Pseudomonadati</taxon>
        <taxon>Thermomicrobiota</taxon>
        <taxon>Thermomicrobia</taxon>
        <taxon>Thermomicrobia incertae sedis</taxon>
        <taxon>Thermorudis</taxon>
    </lineage>
</organism>
<dbReference type="Gene3D" id="3.30.1360.130">
    <property type="entry name" value="Dipeptide transport protein"/>
    <property type="match status" value="1"/>
</dbReference>
<dbReference type="CDD" id="cd08663">
    <property type="entry name" value="DAP_dppA_1"/>
    <property type="match status" value="1"/>
</dbReference>
<protein>
    <submittedName>
        <fullName evidence="3">Peptide ABC transporter</fullName>
    </submittedName>
</protein>
<dbReference type="PIRSF" id="PIRSF015853">
    <property type="entry name" value="Pep_DppA"/>
    <property type="match status" value="1"/>
</dbReference>
<evidence type="ECO:0000256" key="1">
    <source>
        <dbReference type="PIRSR" id="PIRSR015853-1"/>
    </source>
</evidence>
<dbReference type="AlphaFoldDB" id="A0A7C2WAQ0"/>
<dbReference type="EMBL" id="DSID01000383">
    <property type="protein sequence ID" value="HEX70571.1"/>
    <property type="molecule type" value="Genomic_DNA"/>
</dbReference>
<dbReference type="InterPro" id="IPR036177">
    <property type="entry name" value="Peptidase_M55_sf"/>
</dbReference>
<gene>
    <name evidence="3" type="ORF">ENP13_04935</name>
</gene>
<dbReference type="Gene3D" id="3.40.50.10780">
    <property type="entry name" value="Dipeptide transport protein"/>
    <property type="match status" value="1"/>
</dbReference>
<feature type="binding site" evidence="2">
    <location>
        <position position="8"/>
    </location>
    <ligand>
        <name>Zn(2+)</name>
        <dbReference type="ChEBI" id="CHEBI:29105"/>
        <label>2</label>
    </ligand>
</feature>
<comment type="caution">
    <text evidence="3">The sequence shown here is derived from an EMBL/GenBank/DDBJ whole genome shotgun (WGS) entry which is preliminary data.</text>
</comment>
<dbReference type="SUPFAM" id="SSF63992">
    <property type="entry name" value="Dipeptide transport protein"/>
    <property type="match status" value="1"/>
</dbReference>
<dbReference type="InterPro" id="IPR007035">
    <property type="entry name" value="Peptidase_M55"/>
</dbReference>
<feature type="active site" description="Nucleophile" evidence="1">
    <location>
        <position position="125"/>
    </location>
</feature>
<evidence type="ECO:0000313" key="3">
    <source>
        <dbReference type="EMBL" id="HEX70571.1"/>
    </source>
</evidence>
<name>A0A7C2WAQ0_9BACT</name>
<feature type="binding site" evidence="2">
    <location>
        <position position="143"/>
    </location>
    <ligand>
        <name>Zn(2+)</name>
        <dbReference type="ChEBI" id="CHEBI:29105"/>
        <label>2</label>
    </ligand>
</feature>
<keyword evidence="2" id="KW-0479">Metal-binding</keyword>
<keyword evidence="2" id="KW-0862">Zinc</keyword>
<evidence type="ECO:0000256" key="2">
    <source>
        <dbReference type="PIRSR" id="PIRSR015853-2"/>
    </source>
</evidence>
<dbReference type="Pfam" id="PF04951">
    <property type="entry name" value="Peptidase_M55"/>
    <property type="match status" value="1"/>
</dbReference>
<dbReference type="GO" id="GO:0046872">
    <property type="term" value="F:metal ion binding"/>
    <property type="evidence" value="ECO:0007669"/>
    <property type="project" value="UniProtKB-KW"/>
</dbReference>
<dbReference type="InterPro" id="IPR027476">
    <property type="entry name" value="DppA_N"/>
</dbReference>